<evidence type="ECO:0000256" key="1">
    <source>
        <dbReference type="ARBA" id="ARBA00018672"/>
    </source>
</evidence>
<dbReference type="Gene3D" id="1.10.10.60">
    <property type="entry name" value="Homeodomain-like"/>
    <property type="match status" value="2"/>
</dbReference>
<evidence type="ECO:0000259" key="7">
    <source>
        <dbReference type="PROSITE" id="PS01124"/>
    </source>
</evidence>
<protein>
    <recommendedName>
        <fullName evidence="1">Stage 0 sporulation protein A homolog</fullName>
    </recommendedName>
</protein>
<evidence type="ECO:0000313" key="9">
    <source>
        <dbReference type="EMBL" id="MBE5040944.1"/>
    </source>
</evidence>
<sequence>MQTTKIKIVLADDENIILTGLRKILNELSDIVVVCGTASDGEQLKQLVDQEHPDLVITDICMPQLSGLDVIEYIQSAKPKPEIVIISGYKNFEYAQSAMKYGVSEYLLKPIDPKELVTLVKRLHRDILKKKSINVLEKPVFERDIPQEAEFFYQILVARCETVQDSFRLETLIADTVPDRCYYFKYHADLCVVFSFPSAKEASLVAFQYAQFLLSNISADYAIGEVSQGLNGISQSYASACQILELFFFFNEKKVLSNADQAVFCPKPEDSLNSTLDNLCAYIRQGDRLAANRELDCLEEVIMRASGGVRDIAIIHFYSAADKIRQLISDPELLELYSPDNILEFIKECRKFQQIKEFLKNMILDTIEQMGSKKETQTNFEIKTVMDYIQTNFNKNITLESMANLVHKNAYYFSAFFKKCTNENFKDYVMRVRMEKALEELKNTDKTINNIAMETGFIDPHYFSKVFKKYFGFTASSVRKKTDND</sequence>
<keyword evidence="3" id="KW-0238">DNA-binding</keyword>
<dbReference type="SUPFAM" id="SSF46689">
    <property type="entry name" value="Homeodomain-like"/>
    <property type="match status" value="2"/>
</dbReference>
<keyword evidence="4" id="KW-0804">Transcription</keyword>
<comment type="function">
    <text evidence="5">May play the central regulatory role in sporulation. It may be an element of the effector pathway responsible for the activation of sporulation genes in response to nutritional stress. Spo0A may act in concert with spo0H (a sigma factor) to control the expression of some genes that are critical to the sporulation process.</text>
</comment>
<dbReference type="InterPro" id="IPR018060">
    <property type="entry name" value="HTH_AraC"/>
</dbReference>
<evidence type="ECO:0000256" key="4">
    <source>
        <dbReference type="ARBA" id="ARBA00023163"/>
    </source>
</evidence>
<dbReference type="CDD" id="cd17536">
    <property type="entry name" value="REC_YesN-like"/>
    <property type="match status" value="1"/>
</dbReference>
<dbReference type="SMART" id="SM00342">
    <property type="entry name" value="HTH_ARAC"/>
    <property type="match status" value="1"/>
</dbReference>
<dbReference type="PANTHER" id="PTHR43280:SF2">
    <property type="entry name" value="HTH-TYPE TRANSCRIPTIONAL REGULATOR EXSA"/>
    <property type="match status" value="1"/>
</dbReference>
<feature type="modified residue" description="4-aspartylphosphate" evidence="6">
    <location>
        <position position="59"/>
    </location>
</feature>
<organism evidence="9 10">
    <name type="scientific">Ructibacterium gallinarum</name>
    <dbReference type="NCBI Taxonomy" id="2779355"/>
    <lineage>
        <taxon>Bacteria</taxon>
        <taxon>Bacillati</taxon>
        <taxon>Bacillota</taxon>
        <taxon>Clostridia</taxon>
        <taxon>Eubacteriales</taxon>
        <taxon>Oscillospiraceae</taxon>
        <taxon>Ructibacterium</taxon>
    </lineage>
</organism>
<dbReference type="InterPro" id="IPR001789">
    <property type="entry name" value="Sig_transdc_resp-reg_receiver"/>
</dbReference>
<dbReference type="SUPFAM" id="SSF52172">
    <property type="entry name" value="CheY-like"/>
    <property type="match status" value="1"/>
</dbReference>
<dbReference type="GO" id="GO:0003700">
    <property type="term" value="F:DNA-binding transcription factor activity"/>
    <property type="evidence" value="ECO:0007669"/>
    <property type="project" value="InterPro"/>
</dbReference>
<proteinExistence type="predicted"/>
<evidence type="ECO:0000256" key="2">
    <source>
        <dbReference type="ARBA" id="ARBA00023015"/>
    </source>
</evidence>
<evidence type="ECO:0000256" key="5">
    <source>
        <dbReference type="ARBA" id="ARBA00024867"/>
    </source>
</evidence>
<dbReference type="Proteomes" id="UP000806542">
    <property type="component" value="Unassembled WGS sequence"/>
</dbReference>
<dbReference type="SMART" id="SM00448">
    <property type="entry name" value="REC"/>
    <property type="match status" value="1"/>
</dbReference>
<dbReference type="EMBL" id="JADCKB010000028">
    <property type="protein sequence ID" value="MBE5040944.1"/>
    <property type="molecule type" value="Genomic_DNA"/>
</dbReference>
<dbReference type="AlphaFoldDB" id="A0A9D5R9X7"/>
<evidence type="ECO:0000256" key="6">
    <source>
        <dbReference type="PROSITE-ProRule" id="PRU00169"/>
    </source>
</evidence>
<dbReference type="Pfam" id="PF12833">
    <property type="entry name" value="HTH_18"/>
    <property type="match status" value="1"/>
</dbReference>
<name>A0A9D5R9X7_9FIRM</name>
<gene>
    <name evidence="9" type="ORF">INF28_10785</name>
</gene>
<feature type="domain" description="HTH araC/xylS-type" evidence="7">
    <location>
        <begin position="383"/>
        <end position="481"/>
    </location>
</feature>
<evidence type="ECO:0000313" key="10">
    <source>
        <dbReference type="Proteomes" id="UP000806542"/>
    </source>
</evidence>
<dbReference type="RefSeq" id="WP_226393485.1">
    <property type="nucleotide sequence ID" value="NZ_JADCKB010000028.1"/>
</dbReference>
<dbReference type="GO" id="GO:0000160">
    <property type="term" value="P:phosphorelay signal transduction system"/>
    <property type="evidence" value="ECO:0007669"/>
    <property type="project" value="InterPro"/>
</dbReference>
<dbReference type="InterPro" id="IPR011006">
    <property type="entry name" value="CheY-like_superfamily"/>
</dbReference>
<dbReference type="InterPro" id="IPR018062">
    <property type="entry name" value="HTH_AraC-typ_CS"/>
</dbReference>
<dbReference type="PROSITE" id="PS00041">
    <property type="entry name" value="HTH_ARAC_FAMILY_1"/>
    <property type="match status" value="1"/>
</dbReference>
<accession>A0A9D5R9X7</accession>
<feature type="domain" description="Response regulatory" evidence="8">
    <location>
        <begin position="7"/>
        <end position="124"/>
    </location>
</feature>
<dbReference type="Pfam" id="PF00072">
    <property type="entry name" value="Response_reg"/>
    <property type="match status" value="1"/>
</dbReference>
<comment type="caution">
    <text evidence="9">The sequence shown here is derived from an EMBL/GenBank/DDBJ whole genome shotgun (WGS) entry which is preliminary data.</text>
</comment>
<reference evidence="9" key="1">
    <citation type="submission" date="2020-10" db="EMBL/GenBank/DDBJ databases">
        <title>ChiBAC.</title>
        <authorList>
            <person name="Zenner C."/>
            <person name="Hitch T.C.A."/>
            <person name="Clavel T."/>
        </authorList>
    </citation>
    <scope>NUCLEOTIDE SEQUENCE</scope>
    <source>
        <strain evidence="9">DSM 107454</strain>
    </source>
</reference>
<dbReference type="GO" id="GO:0043565">
    <property type="term" value="F:sequence-specific DNA binding"/>
    <property type="evidence" value="ECO:0007669"/>
    <property type="project" value="InterPro"/>
</dbReference>
<keyword evidence="6" id="KW-0597">Phosphoprotein</keyword>
<dbReference type="InterPro" id="IPR009057">
    <property type="entry name" value="Homeodomain-like_sf"/>
</dbReference>
<keyword evidence="10" id="KW-1185">Reference proteome</keyword>
<dbReference type="PANTHER" id="PTHR43280">
    <property type="entry name" value="ARAC-FAMILY TRANSCRIPTIONAL REGULATOR"/>
    <property type="match status" value="1"/>
</dbReference>
<evidence type="ECO:0000259" key="8">
    <source>
        <dbReference type="PROSITE" id="PS50110"/>
    </source>
</evidence>
<evidence type="ECO:0000256" key="3">
    <source>
        <dbReference type="ARBA" id="ARBA00023125"/>
    </source>
</evidence>
<dbReference type="Gene3D" id="3.40.50.2300">
    <property type="match status" value="1"/>
</dbReference>
<keyword evidence="2" id="KW-0805">Transcription regulation</keyword>
<dbReference type="PROSITE" id="PS50110">
    <property type="entry name" value="RESPONSE_REGULATORY"/>
    <property type="match status" value="1"/>
</dbReference>
<dbReference type="PROSITE" id="PS01124">
    <property type="entry name" value="HTH_ARAC_FAMILY_2"/>
    <property type="match status" value="1"/>
</dbReference>